<accession>A0A3S2VVQ1</accession>
<organism evidence="1 2">
    <name type="scientific">Novosphingobium umbonatum</name>
    <dbReference type="NCBI Taxonomy" id="1908524"/>
    <lineage>
        <taxon>Bacteria</taxon>
        <taxon>Pseudomonadati</taxon>
        <taxon>Pseudomonadota</taxon>
        <taxon>Alphaproteobacteria</taxon>
        <taxon>Sphingomonadales</taxon>
        <taxon>Sphingomonadaceae</taxon>
        <taxon>Novosphingobium</taxon>
    </lineage>
</organism>
<dbReference type="InterPro" id="IPR036977">
    <property type="entry name" value="DNA_primase_Znf_CHC2"/>
</dbReference>
<proteinExistence type="predicted"/>
<dbReference type="AlphaFoldDB" id="A0A3S2VVQ1"/>
<dbReference type="OrthoDB" id="9811157at2"/>
<dbReference type="Gene3D" id="3.90.580.10">
    <property type="entry name" value="Zinc finger, CHC2-type domain"/>
    <property type="match status" value="1"/>
</dbReference>
<dbReference type="SUPFAM" id="SSF57783">
    <property type="entry name" value="Zinc beta-ribbon"/>
    <property type="match status" value="1"/>
</dbReference>
<dbReference type="EMBL" id="SACO01000002">
    <property type="protein sequence ID" value="RVU07010.1"/>
    <property type="molecule type" value="Genomic_DNA"/>
</dbReference>
<dbReference type="GO" id="GO:0003677">
    <property type="term" value="F:DNA binding"/>
    <property type="evidence" value="ECO:0007669"/>
    <property type="project" value="InterPro"/>
</dbReference>
<evidence type="ECO:0000313" key="2">
    <source>
        <dbReference type="Proteomes" id="UP000282837"/>
    </source>
</evidence>
<sequence>MSGLYSGGQPDRLRRVDFAAINRAALRNALGVVRGLLPDGRLEGHEYAFRNPLRPDKRFGSAKVNILNGRWADFATGDGGGDLVSLAAFVSGLPQREAAIRLAQSLGVSPWA</sequence>
<reference evidence="1 2" key="1">
    <citation type="submission" date="2019-01" db="EMBL/GenBank/DDBJ databases">
        <authorList>
            <person name="Chen W.-M."/>
        </authorList>
    </citation>
    <scope>NUCLEOTIDE SEQUENCE [LARGE SCALE GENOMIC DNA]</scope>
    <source>
        <strain evidence="1 2">FSY-9</strain>
    </source>
</reference>
<protein>
    <recommendedName>
        <fullName evidence="3">DNA primase</fullName>
    </recommendedName>
</protein>
<keyword evidence="2" id="KW-1185">Reference proteome</keyword>
<evidence type="ECO:0008006" key="3">
    <source>
        <dbReference type="Google" id="ProtNLM"/>
    </source>
</evidence>
<dbReference type="RefSeq" id="WP_127706226.1">
    <property type="nucleotide sequence ID" value="NZ_SACO01000002.1"/>
</dbReference>
<dbReference type="GO" id="GO:0008270">
    <property type="term" value="F:zinc ion binding"/>
    <property type="evidence" value="ECO:0007669"/>
    <property type="project" value="InterPro"/>
</dbReference>
<evidence type="ECO:0000313" key="1">
    <source>
        <dbReference type="EMBL" id="RVU07010.1"/>
    </source>
</evidence>
<name>A0A3S2VVQ1_9SPHN</name>
<gene>
    <name evidence="1" type="ORF">EOE18_03375</name>
</gene>
<comment type="caution">
    <text evidence="1">The sequence shown here is derived from an EMBL/GenBank/DDBJ whole genome shotgun (WGS) entry which is preliminary data.</text>
</comment>
<dbReference type="Proteomes" id="UP000282837">
    <property type="component" value="Unassembled WGS sequence"/>
</dbReference>
<dbReference type="GO" id="GO:0006260">
    <property type="term" value="P:DNA replication"/>
    <property type="evidence" value="ECO:0007669"/>
    <property type="project" value="InterPro"/>
</dbReference>